<dbReference type="Proteomes" id="UP000309561">
    <property type="component" value="Unassembled WGS sequence"/>
</dbReference>
<name>A0A4U2Z3F5_9BACT</name>
<dbReference type="SUPFAM" id="SSF51735">
    <property type="entry name" value="NAD(P)-binding Rossmann-fold domains"/>
    <property type="match status" value="2"/>
</dbReference>
<proteinExistence type="predicted"/>
<sequence>MSESIGIVGCGWLGEPLALELKRSYDVECFKRESTWQDDSFWQRDTIIIAINTKDNYLETLQKIAAFTKPSSKIILMSSTSIYREFDSDVGESAKITKRSLIKDAEDLMLGLKERVLIFRLGGLMGEDRVAGRWKSATDFSDGFVNYIHRDDVINIVKKALKMGVDRGIYNLVAPQHPTRKEIHEKNSQKYGSDIGTFSGFTKRRVLSGKIIKELDYTFLHPNPLEFWD</sequence>
<dbReference type="RefSeq" id="WP_137014649.1">
    <property type="nucleotide sequence ID" value="NZ_SZPX01000007.1"/>
</dbReference>
<accession>A0A4U2Z3F5</accession>
<comment type="caution">
    <text evidence="1">The sequence shown here is derived from an EMBL/GenBank/DDBJ whole genome shotgun (WGS) entry which is preliminary data.</text>
</comment>
<gene>
    <name evidence="1" type="ORF">FCU45_09440</name>
</gene>
<organism evidence="1 2">
    <name type="scientific">Sulfurimonas crateris</name>
    <dbReference type="NCBI Taxonomy" id="2574727"/>
    <lineage>
        <taxon>Bacteria</taxon>
        <taxon>Pseudomonadati</taxon>
        <taxon>Campylobacterota</taxon>
        <taxon>Epsilonproteobacteria</taxon>
        <taxon>Campylobacterales</taxon>
        <taxon>Sulfurimonadaceae</taxon>
        <taxon>Sulfurimonas</taxon>
    </lineage>
</organism>
<dbReference type="EMBL" id="SZPX01000007">
    <property type="protein sequence ID" value="TKI68638.1"/>
    <property type="molecule type" value="Genomic_DNA"/>
</dbReference>
<dbReference type="OrthoDB" id="751203at2"/>
<evidence type="ECO:0008006" key="3">
    <source>
        <dbReference type="Google" id="ProtNLM"/>
    </source>
</evidence>
<evidence type="ECO:0000313" key="1">
    <source>
        <dbReference type="EMBL" id="TKI68638.1"/>
    </source>
</evidence>
<dbReference type="InterPro" id="IPR036291">
    <property type="entry name" value="NAD(P)-bd_dom_sf"/>
</dbReference>
<evidence type="ECO:0000313" key="2">
    <source>
        <dbReference type="Proteomes" id="UP000309561"/>
    </source>
</evidence>
<dbReference type="Gene3D" id="3.40.50.720">
    <property type="entry name" value="NAD(P)-binding Rossmann-like Domain"/>
    <property type="match status" value="1"/>
</dbReference>
<reference evidence="1 2" key="1">
    <citation type="submission" date="2019-04" db="EMBL/GenBank/DDBJ databases">
        <title>Sulfurimonas crateris sp. nov. a facultative anaerobic sulfur-oxidizing chemolithautotrophic bacterium isolated from a terrestrial mud vulcano.</title>
        <authorList>
            <person name="Ratnikova N.M."/>
            <person name="Slobodkin A.I."/>
            <person name="Merkel A.Y."/>
            <person name="Novikov A."/>
            <person name="Bonch-Osmolovskaya E.A."/>
            <person name="Slobodkina G.B."/>
        </authorList>
    </citation>
    <scope>NUCLEOTIDE SEQUENCE [LARGE SCALE GENOMIC DNA]</scope>
    <source>
        <strain evidence="1 2">SN118</strain>
    </source>
</reference>
<dbReference type="AlphaFoldDB" id="A0A4U2Z3F5"/>
<protein>
    <recommendedName>
        <fullName evidence="3">GDP-L-fucose synthase</fullName>
    </recommendedName>
</protein>
<keyword evidence="2" id="KW-1185">Reference proteome</keyword>